<dbReference type="GO" id="GO:0016301">
    <property type="term" value="F:kinase activity"/>
    <property type="evidence" value="ECO:0007669"/>
    <property type="project" value="UniProtKB-KW"/>
</dbReference>
<dbReference type="InterPro" id="IPR013783">
    <property type="entry name" value="Ig-like_fold"/>
</dbReference>
<dbReference type="InterPro" id="IPR032640">
    <property type="entry name" value="AMPK1_CBM"/>
</dbReference>
<dbReference type="EMBL" id="CM001880">
    <property type="protein sequence ID" value="EOY00193.1"/>
    <property type="molecule type" value="Genomic_DNA"/>
</dbReference>
<dbReference type="InterPro" id="IPR014756">
    <property type="entry name" value="Ig_E-set"/>
</dbReference>
<dbReference type="GO" id="GO:2001070">
    <property type="term" value="F:starch binding"/>
    <property type="evidence" value="ECO:0000318"/>
    <property type="project" value="GO_Central"/>
</dbReference>
<gene>
    <name evidence="4" type="ORF">TCM_009955</name>
</gene>
<dbReference type="FunCoup" id="A0A061E6G8">
    <property type="interactions" value="1649"/>
</dbReference>
<keyword evidence="1" id="KW-0175">Coiled coil</keyword>
<evidence type="ECO:0000256" key="2">
    <source>
        <dbReference type="SAM" id="MobiDB-lite"/>
    </source>
</evidence>
<dbReference type="STRING" id="3641.A0A061E6G8"/>
<evidence type="ECO:0000256" key="1">
    <source>
        <dbReference type="SAM" id="Coils"/>
    </source>
</evidence>
<keyword evidence="5" id="KW-1185">Reference proteome</keyword>
<dbReference type="GO" id="GO:0009507">
    <property type="term" value="C:chloroplast"/>
    <property type="evidence" value="ECO:0000318"/>
    <property type="project" value="GO_Central"/>
</dbReference>
<dbReference type="OMA" id="ATPCKIF"/>
<proteinExistence type="predicted"/>
<dbReference type="PANTHER" id="PTHR47434">
    <property type="entry name" value="PROTEIN PTST HOMOLOG 3, CHLOROPLASTIC"/>
    <property type="match status" value="1"/>
</dbReference>
<feature type="region of interest" description="Disordered" evidence="2">
    <location>
        <begin position="161"/>
        <end position="193"/>
    </location>
</feature>
<dbReference type="Proteomes" id="UP000026915">
    <property type="component" value="Chromosome 2"/>
</dbReference>
<dbReference type="Gene3D" id="2.60.40.10">
    <property type="entry name" value="Immunoglobulins"/>
    <property type="match status" value="1"/>
</dbReference>
<evidence type="ECO:0000313" key="4">
    <source>
        <dbReference type="EMBL" id="EOY00193.1"/>
    </source>
</evidence>
<keyword evidence="4" id="KW-0418">Kinase</keyword>
<feature type="compositionally biased region" description="Low complexity" evidence="2">
    <location>
        <begin position="169"/>
        <end position="188"/>
    </location>
</feature>
<dbReference type="Gramene" id="EOY00193">
    <property type="protein sequence ID" value="EOY00193"/>
    <property type="gene ID" value="TCM_009955"/>
</dbReference>
<keyword evidence="4" id="KW-0808">Transferase</keyword>
<reference evidence="4 5" key="1">
    <citation type="journal article" date="2013" name="Genome Biol.">
        <title>The genome sequence of the most widely cultivated cacao type and its use to identify candidate genes regulating pod color.</title>
        <authorList>
            <person name="Motamayor J.C."/>
            <person name="Mockaitis K."/>
            <person name="Schmutz J."/>
            <person name="Haiminen N."/>
            <person name="Iii D.L."/>
            <person name="Cornejo O."/>
            <person name="Findley S.D."/>
            <person name="Zheng P."/>
            <person name="Utro F."/>
            <person name="Royaert S."/>
            <person name="Saski C."/>
            <person name="Jenkins J."/>
            <person name="Podicheti R."/>
            <person name="Zhao M."/>
            <person name="Scheffler B.E."/>
            <person name="Stack J.C."/>
            <person name="Feltus F.A."/>
            <person name="Mustiga G.M."/>
            <person name="Amores F."/>
            <person name="Phillips W."/>
            <person name="Marelli J.P."/>
            <person name="May G.D."/>
            <person name="Shapiro H."/>
            <person name="Ma J."/>
            <person name="Bustamante C.D."/>
            <person name="Schnell R.J."/>
            <person name="Main D."/>
            <person name="Gilbert D."/>
            <person name="Parida L."/>
            <person name="Kuhn D.N."/>
        </authorList>
    </citation>
    <scope>NUCLEOTIDE SEQUENCE [LARGE SCALE GENOMIC DNA]</scope>
    <source>
        <strain evidence="5">cv. Matina 1-6</strain>
    </source>
</reference>
<feature type="domain" description="AMP-activated protein kinase glycogen-binding" evidence="3">
    <location>
        <begin position="486"/>
        <end position="560"/>
    </location>
</feature>
<dbReference type="eggNOG" id="KOG1616">
    <property type="taxonomic scope" value="Eukaryota"/>
</dbReference>
<dbReference type="Pfam" id="PF16561">
    <property type="entry name" value="AMPK1_CBM"/>
    <property type="match status" value="1"/>
</dbReference>
<dbReference type="SUPFAM" id="SSF81296">
    <property type="entry name" value="E set domains"/>
    <property type="match status" value="1"/>
</dbReference>
<name>A0A061E6G8_THECC</name>
<dbReference type="AlphaFoldDB" id="A0A061E6G8"/>
<accession>A0A061E6G8</accession>
<feature type="coiled-coil region" evidence="1">
    <location>
        <begin position="432"/>
        <end position="484"/>
    </location>
</feature>
<dbReference type="InParanoid" id="A0A061E6G8"/>
<organism evidence="4 5">
    <name type="scientific">Theobroma cacao</name>
    <name type="common">Cacao</name>
    <name type="synonym">Cocoa</name>
    <dbReference type="NCBI Taxonomy" id="3641"/>
    <lineage>
        <taxon>Eukaryota</taxon>
        <taxon>Viridiplantae</taxon>
        <taxon>Streptophyta</taxon>
        <taxon>Embryophyta</taxon>
        <taxon>Tracheophyta</taxon>
        <taxon>Spermatophyta</taxon>
        <taxon>Magnoliopsida</taxon>
        <taxon>eudicotyledons</taxon>
        <taxon>Gunneridae</taxon>
        <taxon>Pentapetalae</taxon>
        <taxon>rosids</taxon>
        <taxon>malvids</taxon>
        <taxon>Malvales</taxon>
        <taxon>Malvaceae</taxon>
        <taxon>Byttnerioideae</taxon>
        <taxon>Theobroma</taxon>
    </lineage>
</organism>
<dbReference type="PANTHER" id="PTHR47434:SF1">
    <property type="entry name" value="PROTEIN PTST HOMOLOG 2, CHLOROPLASTIC"/>
    <property type="match status" value="1"/>
</dbReference>
<protein>
    <submittedName>
        <fullName evidence="4">5'-AMP-activated protein kinase-related, putative isoform 1</fullName>
    </submittedName>
</protein>
<sequence length="561" mass="63613">MATFTSSSHTFASPHSFVTHFSSRVFPSCFCVIRQGRKGNLVSLKLNLVRGLEFGKEKKRVSWWSCCCKKGWDNDADLALEAEILEFMRNSEKPEVFPSKKELVDAGRMDLVERIKRQGGWLAMGWDLDKDNGFQENGFSENYVKHWDLEKEWDNEAFLERGQSEVGSRESSSLAFNSSSSPSSSGRSLEVAAEDDSGIDGILSRLQRERNVSFGFGFREKGDNNACTQSNDSEEESLVQASMDVTVGGPGRRKLVSFSHSTSLVNDIGVKSSENQSLSGIDGLGNSTWREWSLQRAGFRGKEFEGRLSISFRCFMTLKCEFDRFLFVLLQLTIADIIIYEIKWLTNISGDEILDIRDKSSELHRRKESDASKKEINNKIQSRLEHLKLELSSVLQSLRSNVDEVLSWKGDGSSIDSLHKLSDTWEFQENEIMNAQDKLRSIRARLTVLEGKMALAIIDARKTVEEKQNRIDDARRALQLLRTACVVWPNSASEVLLAGSFDGWATKRKMEKSRTGVFSLRLKLYPGKYEIKFIVDGEWKIDPLRPIVNNNGFENNLLIIT</sequence>
<dbReference type="CDD" id="cd02859">
    <property type="entry name" value="E_set_AMPKbeta_like_N"/>
    <property type="match status" value="1"/>
</dbReference>
<evidence type="ECO:0000259" key="3">
    <source>
        <dbReference type="Pfam" id="PF16561"/>
    </source>
</evidence>
<dbReference type="GO" id="GO:0019252">
    <property type="term" value="P:starch biosynthetic process"/>
    <property type="evidence" value="ECO:0000318"/>
    <property type="project" value="GO_Central"/>
</dbReference>
<evidence type="ECO:0000313" key="5">
    <source>
        <dbReference type="Proteomes" id="UP000026915"/>
    </source>
</evidence>